<dbReference type="Proteomes" id="UP000886998">
    <property type="component" value="Unassembled WGS sequence"/>
</dbReference>
<evidence type="ECO:0000313" key="2">
    <source>
        <dbReference type="EMBL" id="GFY50714.1"/>
    </source>
</evidence>
<proteinExistence type="predicted"/>
<keyword evidence="3" id="KW-1185">Reference proteome</keyword>
<feature type="region of interest" description="Disordered" evidence="1">
    <location>
        <begin position="1"/>
        <end position="37"/>
    </location>
</feature>
<dbReference type="EMBL" id="BMAV01007654">
    <property type="protein sequence ID" value="GFY50714.1"/>
    <property type="molecule type" value="Genomic_DNA"/>
</dbReference>
<evidence type="ECO:0000313" key="3">
    <source>
        <dbReference type="Proteomes" id="UP000886998"/>
    </source>
</evidence>
<reference evidence="2" key="1">
    <citation type="submission" date="2020-08" db="EMBL/GenBank/DDBJ databases">
        <title>Multicomponent nature underlies the extraordinary mechanical properties of spider dragline silk.</title>
        <authorList>
            <person name="Kono N."/>
            <person name="Nakamura H."/>
            <person name="Mori M."/>
            <person name="Yoshida Y."/>
            <person name="Ohtoshi R."/>
            <person name="Malay A.D."/>
            <person name="Moran D.A.P."/>
            <person name="Tomita M."/>
            <person name="Numata K."/>
            <person name="Arakawa K."/>
        </authorList>
    </citation>
    <scope>NUCLEOTIDE SEQUENCE</scope>
</reference>
<name>A0A8X6XDX6_9ARAC</name>
<accession>A0A8X6XDX6</accession>
<dbReference type="OrthoDB" id="10332119at2759"/>
<comment type="caution">
    <text evidence="2">The sequence shown here is derived from an EMBL/GenBank/DDBJ whole genome shotgun (WGS) entry which is preliminary data.</text>
</comment>
<dbReference type="AlphaFoldDB" id="A0A8X6XDX6"/>
<organism evidence="2 3">
    <name type="scientific">Trichonephila inaurata madagascariensis</name>
    <dbReference type="NCBI Taxonomy" id="2747483"/>
    <lineage>
        <taxon>Eukaryota</taxon>
        <taxon>Metazoa</taxon>
        <taxon>Ecdysozoa</taxon>
        <taxon>Arthropoda</taxon>
        <taxon>Chelicerata</taxon>
        <taxon>Arachnida</taxon>
        <taxon>Araneae</taxon>
        <taxon>Araneomorphae</taxon>
        <taxon>Entelegynae</taxon>
        <taxon>Araneoidea</taxon>
        <taxon>Nephilidae</taxon>
        <taxon>Trichonephila</taxon>
        <taxon>Trichonephila inaurata</taxon>
    </lineage>
</organism>
<sequence length="83" mass="8839">MGKKGRGSSDKGVFQAEMPRFGSRAEDTDGLTVNPQRDGYFSGDEDFADGFPDAVLLFIGLSCFLENVPTSVPAGATVLPGHW</sequence>
<evidence type="ECO:0000256" key="1">
    <source>
        <dbReference type="SAM" id="MobiDB-lite"/>
    </source>
</evidence>
<protein>
    <submittedName>
        <fullName evidence="2">Uncharacterized protein</fullName>
    </submittedName>
</protein>
<gene>
    <name evidence="2" type="primary">AVEN_181363_1</name>
    <name evidence="2" type="ORF">TNIN_355261</name>
</gene>